<evidence type="ECO:0000256" key="1">
    <source>
        <dbReference type="SAM" id="MobiDB-lite"/>
    </source>
</evidence>
<evidence type="ECO:0000313" key="11">
    <source>
        <dbReference type="EMBL" id="JAQ08288.1"/>
    </source>
</evidence>
<dbReference type="EMBL" id="GBHO01015541">
    <property type="protein sequence ID" value="JAG28063.1"/>
    <property type="molecule type" value="Transcribed_RNA"/>
</dbReference>
<name>A0A0A9YAD7_LYGHE</name>
<feature type="region of interest" description="Disordered" evidence="1">
    <location>
        <begin position="96"/>
        <end position="116"/>
    </location>
</feature>
<evidence type="ECO:0000313" key="8">
    <source>
        <dbReference type="EMBL" id="JAG28061.1"/>
    </source>
</evidence>
<reference evidence="9" key="1">
    <citation type="journal article" date="2014" name="PLoS ONE">
        <title>Transcriptome-Based Identification of ABC Transporters in the Western Tarnished Plant Bug Lygus hesperus.</title>
        <authorList>
            <person name="Hull J.J."/>
            <person name="Chaney K."/>
            <person name="Geib S.M."/>
            <person name="Fabrick J.A."/>
            <person name="Brent C.S."/>
            <person name="Walsh D."/>
            <person name="Lavine L.C."/>
        </authorList>
    </citation>
    <scope>NUCLEOTIDE SEQUENCE</scope>
</reference>
<protein>
    <submittedName>
        <fullName evidence="9">Periplasmic nitrate reductase</fullName>
    </submittedName>
</protein>
<dbReference type="EMBL" id="GDHC01011474">
    <property type="protein sequence ID" value="JAQ07155.1"/>
    <property type="molecule type" value="Transcribed_RNA"/>
</dbReference>
<dbReference type="AlphaFoldDB" id="A0A0A9YAD7"/>
<accession>A0A0A9YAD7</accession>
<dbReference type="EMBL" id="GBHO01015543">
    <property type="protein sequence ID" value="JAG28061.1"/>
    <property type="molecule type" value="Transcribed_RNA"/>
</dbReference>
<organism evidence="9">
    <name type="scientific">Lygus hesperus</name>
    <name type="common">Western plant bug</name>
    <dbReference type="NCBI Taxonomy" id="30085"/>
    <lineage>
        <taxon>Eukaryota</taxon>
        <taxon>Metazoa</taxon>
        <taxon>Ecdysozoa</taxon>
        <taxon>Arthropoda</taxon>
        <taxon>Hexapoda</taxon>
        <taxon>Insecta</taxon>
        <taxon>Pterygota</taxon>
        <taxon>Neoptera</taxon>
        <taxon>Paraneoptera</taxon>
        <taxon>Hemiptera</taxon>
        <taxon>Heteroptera</taxon>
        <taxon>Panheteroptera</taxon>
        <taxon>Cimicomorpha</taxon>
        <taxon>Miridae</taxon>
        <taxon>Mirini</taxon>
        <taxon>Lygus</taxon>
    </lineage>
</organism>
<sequence length="116" mass="13353">MEGQIPGEEECEEIVTAGAAELLGQPSCVQTDAEVQHVELTANDTRELHRVIYSIFDSFTHLSNPVDLFQLHTPLRGRKLRRGDAVKVLNNRKTRVRCQTQRSNQQRTQRRQRQCL</sequence>
<gene>
    <name evidence="9" type="primary">napA_2</name>
    <name evidence="3" type="synonym">napA_1</name>
    <name evidence="8" type="synonym">napA_3</name>
    <name evidence="2" type="synonym">napA_4</name>
    <name evidence="4" type="synonym">napA_5</name>
    <name evidence="5" type="synonym">napA_6</name>
    <name evidence="6" type="synonym">napA_7</name>
    <name evidence="7" type="synonym">napA_8</name>
    <name evidence="3" type="ORF">CM83_18281</name>
    <name evidence="6" type="ORF">CM83_18292</name>
    <name evidence="5" type="ORF">CM83_18296</name>
    <name evidence="4" type="ORF">CM83_18300</name>
    <name evidence="2" type="ORF">CM83_18303</name>
    <name evidence="7" type="ORF">CM83_18316</name>
    <name evidence="8" type="ORF">CM83_18322</name>
    <name evidence="9" type="ORF">CM83_18326</name>
    <name evidence="10" type="ORF">g.19921</name>
    <name evidence="11" type="ORF">g.19923</name>
</gene>
<evidence type="ECO:0000313" key="2">
    <source>
        <dbReference type="EMBL" id="JAG18489.1"/>
    </source>
</evidence>
<evidence type="ECO:0000313" key="9">
    <source>
        <dbReference type="EMBL" id="JAG28063.1"/>
    </source>
</evidence>
<evidence type="ECO:0000313" key="10">
    <source>
        <dbReference type="EMBL" id="JAQ07155.1"/>
    </source>
</evidence>
<dbReference type="EMBL" id="GBHO01025112">
    <property type="protein sequence ID" value="JAG18492.1"/>
    <property type="molecule type" value="Transcribed_RNA"/>
</dbReference>
<proteinExistence type="predicted"/>
<evidence type="ECO:0000313" key="5">
    <source>
        <dbReference type="EMBL" id="JAG18494.1"/>
    </source>
</evidence>
<reference evidence="9" key="2">
    <citation type="submission" date="2014-07" db="EMBL/GenBank/DDBJ databases">
        <authorList>
            <person name="Hull J."/>
        </authorList>
    </citation>
    <scope>NUCLEOTIDE SEQUENCE</scope>
</reference>
<dbReference type="EMBL" id="GBHO01025111">
    <property type="protein sequence ID" value="JAG18493.1"/>
    <property type="molecule type" value="Transcribed_RNA"/>
</dbReference>
<dbReference type="EMBL" id="GBHO01015544">
    <property type="protein sequence ID" value="JAG28060.1"/>
    <property type="molecule type" value="Transcribed_RNA"/>
</dbReference>
<dbReference type="EMBL" id="GBHO01025110">
    <property type="protein sequence ID" value="JAG18494.1"/>
    <property type="molecule type" value="Transcribed_RNA"/>
</dbReference>
<evidence type="ECO:0000313" key="7">
    <source>
        <dbReference type="EMBL" id="JAG28060.1"/>
    </source>
</evidence>
<feature type="compositionally biased region" description="Low complexity" evidence="1">
    <location>
        <begin position="97"/>
        <end position="107"/>
    </location>
</feature>
<evidence type="ECO:0000313" key="6">
    <source>
        <dbReference type="EMBL" id="JAG18495.1"/>
    </source>
</evidence>
<reference evidence="10" key="3">
    <citation type="journal article" date="2016" name="Gigascience">
        <title>De novo construction of an expanded transcriptome assembly for the western tarnished plant bug, Lygus hesperus.</title>
        <authorList>
            <person name="Tassone E.E."/>
            <person name="Geib S.M."/>
            <person name="Hall B."/>
            <person name="Fabrick J.A."/>
            <person name="Brent C.S."/>
            <person name="Hull J.J."/>
        </authorList>
    </citation>
    <scope>NUCLEOTIDE SEQUENCE</scope>
</reference>
<evidence type="ECO:0000313" key="4">
    <source>
        <dbReference type="EMBL" id="JAG18493.1"/>
    </source>
</evidence>
<evidence type="ECO:0000313" key="3">
    <source>
        <dbReference type="EMBL" id="JAG18492.1"/>
    </source>
</evidence>
<dbReference type="EMBL" id="GDHC01010341">
    <property type="protein sequence ID" value="JAQ08288.1"/>
    <property type="molecule type" value="Transcribed_RNA"/>
</dbReference>
<dbReference type="EMBL" id="GBHO01025115">
    <property type="protein sequence ID" value="JAG18489.1"/>
    <property type="molecule type" value="Transcribed_RNA"/>
</dbReference>
<dbReference type="EMBL" id="GBHO01025109">
    <property type="protein sequence ID" value="JAG18495.1"/>
    <property type="molecule type" value="Transcribed_RNA"/>
</dbReference>